<dbReference type="EMBL" id="DSUH01000121">
    <property type="protein sequence ID" value="HGU32243.1"/>
    <property type="molecule type" value="Genomic_DNA"/>
</dbReference>
<organism evidence="1">
    <name type="scientific">Desulfatirhabdium butyrativorans</name>
    <dbReference type="NCBI Taxonomy" id="340467"/>
    <lineage>
        <taxon>Bacteria</taxon>
        <taxon>Pseudomonadati</taxon>
        <taxon>Thermodesulfobacteriota</taxon>
        <taxon>Desulfobacteria</taxon>
        <taxon>Desulfobacterales</taxon>
        <taxon>Desulfatirhabdiaceae</taxon>
        <taxon>Desulfatirhabdium</taxon>
    </lineage>
</organism>
<dbReference type="AlphaFoldDB" id="A0A7C4MM93"/>
<evidence type="ECO:0000313" key="1">
    <source>
        <dbReference type="EMBL" id="HGU32243.1"/>
    </source>
</evidence>
<gene>
    <name evidence="1" type="ORF">ENS29_05240</name>
</gene>
<accession>A0A7C4MM93</accession>
<proteinExistence type="predicted"/>
<reference evidence="1" key="1">
    <citation type="journal article" date="2020" name="mSystems">
        <title>Genome- and Community-Level Interaction Insights into Carbon Utilization and Element Cycling Functions of Hydrothermarchaeota in Hydrothermal Sediment.</title>
        <authorList>
            <person name="Zhou Z."/>
            <person name="Liu Y."/>
            <person name="Xu W."/>
            <person name="Pan J."/>
            <person name="Luo Z.H."/>
            <person name="Li M."/>
        </authorList>
    </citation>
    <scope>NUCLEOTIDE SEQUENCE [LARGE SCALE GENOMIC DNA]</scope>
    <source>
        <strain evidence="1">SpSt-477</strain>
    </source>
</reference>
<protein>
    <submittedName>
        <fullName evidence="1">Uncharacterized protein</fullName>
    </submittedName>
</protein>
<name>A0A7C4MM93_9BACT</name>
<sequence length="101" mass="11243">METKLRQTHADLIKAITDIAAAMPLARTVQLYQFALFLKTHPLPTEETFEEIAADEAIWDAQFAATDDDKLAALMAAVEAEMNEGKVLPMFDAHGEFIEHP</sequence>
<comment type="caution">
    <text evidence="1">The sequence shown here is derived from an EMBL/GenBank/DDBJ whole genome shotgun (WGS) entry which is preliminary data.</text>
</comment>